<comment type="pathway">
    <text evidence="2">Secondary metabolite biosynthesis.</text>
</comment>
<dbReference type="InterPro" id="IPR036396">
    <property type="entry name" value="Cyt_P450_sf"/>
</dbReference>
<evidence type="ECO:0000256" key="8">
    <source>
        <dbReference type="ARBA" id="ARBA00023033"/>
    </source>
</evidence>
<evidence type="ECO:0000256" key="7">
    <source>
        <dbReference type="ARBA" id="ARBA00023004"/>
    </source>
</evidence>
<dbReference type="EMBL" id="CAJMWS010000572">
    <property type="protein sequence ID" value="CAE6452064.1"/>
    <property type="molecule type" value="Genomic_DNA"/>
</dbReference>
<dbReference type="InterPro" id="IPR050364">
    <property type="entry name" value="Cytochrome_P450_fung"/>
</dbReference>
<reference evidence="10" key="1">
    <citation type="submission" date="2021-01" db="EMBL/GenBank/DDBJ databases">
        <authorList>
            <person name="Kaushik A."/>
        </authorList>
    </citation>
    <scope>NUCLEOTIDE SEQUENCE</scope>
    <source>
        <strain evidence="10">AG1-1C</strain>
    </source>
</reference>
<keyword evidence="4" id="KW-0349">Heme</keyword>
<evidence type="ECO:0000256" key="6">
    <source>
        <dbReference type="ARBA" id="ARBA00023002"/>
    </source>
</evidence>
<keyword evidence="6" id="KW-0560">Oxidoreductase</keyword>
<evidence type="ECO:0000313" key="11">
    <source>
        <dbReference type="Proteomes" id="UP000663846"/>
    </source>
</evidence>
<dbReference type="InterPro" id="IPR002401">
    <property type="entry name" value="Cyt_P450_E_grp-I"/>
</dbReference>
<proteinExistence type="inferred from homology"/>
<keyword evidence="9" id="KW-0472">Membrane</keyword>
<dbReference type="PANTHER" id="PTHR46300">
    <property type="entry name" value="P450, PUTATIVE (EUROFUNG)-RELATED-RELATED"/>
    <property type="match status" value="1"/>
</dbReference>
<dbReference type="Gene3D" id="1.10.630.10">
    <property type="entry name" value="Cytochrome P450"/>
    <property type="match status" value="1"/>
</dbReference>
<evidence type="ECO:0000256" key="2">
    <source>
        <dbReference type="ARBA" id="ARBA00005179"/>
    </source>
</evidence>
<dbReference type="Pfam" id="PF00067">
    <property type="entry name" value="p450"/>
    <property type="match status" value="1"/>
</dbReference>
<dbReference type="GO" id="GO:0005506">
    <property type="term" value="F:iron ion binding"/>
    <property type="evidence" value="ECO:0007669"/>
    <property type="project" value="InterPro"/>
</dbReference>
<dbReference type="SUPFAM" id="SSF48264">
    <property type="entry name" value="Cytochrome P450"/>
    <property type="match status" value="1"/>
</dbReference>
<dbReference type="PRINTS" id="PR00463">
    <property type="entry name" value="EP450I"/>
</dbReference>
<name>A0A8H3GIQ4_9AGAM</name>
<keyword evidence="5" id="KW-0479">Metal-binding</keyword>
<evidence type="ECO:0000256" key="4">
    <source>
        <dbReference type="ARBA" id="ARBA00022617"/>
    </source>
</evidence>
<gene>
    <name evidence="10" type="ORF">RDB_LOCUS146843</name>
</gene>
<dbReference type="PANTHER" id="PTHR46300:SF7">
    <property type="entry name" value="P450, PUTATIVE (EUROFUNG)-RELATED"/>
    <property type="match status" value="1"/>
</dbReference>
<feature type="transmembrane region" description="Helical" evidence="9">
    <location>
        <begin position="7"/>
        <end position="25"/>
    </location>
</feature>
<evidence type="ECO:0000256" key="1">
    <source>
        <dbReference type="ARBA" id="ARBA00001971"/>
    </source>
</evidence>
<evidence type="ECO:0000256" key="9">
    <source>
        <dbReference type="SAM" id="Phobius"/>
    </source>
</evidence>
<evidence type="ECO:0000256" key="5">
    <source>
        <dbReference type="ARBA" id="ARBA00022723"/>
    </source>
</evidence>
<evidence type="ECO:0000256" key="3">
    <source>
        <dbReference type="ARBA" id="ARBA00010617"/>
    </source>
</evidence>
<evidence type="ECO:0008006" key="12">
    <source>
        <dbReference type="Google" id="ProtNLM"/>
    </source>
</evidence>
<accession>A0A8H3GIQ4</accession>
<keyword evidence="8" id="KW-0503">Monooxygenase</keyword>
<comment type="caution">
    <text evidence="10">The sequence shown here is derived from an EMBL/GenBank/DDBJ whole genome shotgun (WGS) entry which is preliminary data.</text>
</comment>
<comment type="cofactor">
    <cofactor evidence="1">
        <name>heme</name>
        <dbReference type="ChEBI" id="CHEBI:30413"/>
    </cofactor>
</comment>
<keyword evidence="7" id="KW-0408">Iron</keyword>
<keyword evidence="9" id="KW-0812">Transmembrane</keyword>
<comment type="similarity">
    <text evidence="3">Belongs to the cytochrome P450 family.</text>
</comment>
<dbReference type="GO" id="GO:0020037">
    <property type="term" value="F:heme binding"/>
    <property type="evidence" value="ECO:0007669"/>
    <property type="project" value="InterPro"/>
</dbReference>
<dbReference type="GO" id="GO:0016705">
    <property type="term" value="F:oxidoreductase activity, acting on paired donors, with incorporation or reduction of molecular oxygen"/>
    <property type="evidence" value="ECO:0007669"/>
    <property type="project" value="InterPro"/>
</dbReference>
<organism evidence="10 11">
    <name type="scientific">Rhizoctonia solani</name>
    <dbReference type="NCBI Taxonomy" id="456999"/>
    <lineage>
        <taxon>Eukaryota</taxon>
        <taxon>Fungi</taxon>
        <taxon>Dikarya</taxon>
        <taxon>Basidiomycota</taxon>
        <taxon>Agaricomycotina</taxon>
        <taxon>Agaricomycetes</taxon>
        <taxon>Cantharellales</taxon>
        <taxon>Ceratobasidiaceae</taxon>
        <taxon>Rhizoctonia</taxon>
    </lineage>
</organism>
<evidence type="ECO:0000313" key="10">
    <source>
        <dbReference type="EMBL" id="CAE6452064.1"/>
    </source>
</evidence>
<keyword evidence="9" id="KW-1133">Transmembrane helix</keyword>
<protein>
    <recommendedName>
        <fullName evidence="12">O-methylsterigmatocystin oxidoreductase</fullName>
    </recommendedName>
</protein>
<dbReference type="GO" id="GO:0004497">
    <property type="term" value="F:monooxygenase activity"/>
    <property type="evidence" value="ECO:0007669"/>
    <property type="project" value="UniProtKB-KW"/>
</dbReference>
<dbReference type="Proteomes" id="UP000663846">
    <property type="component" value="Unassembled WGS sequence"/>
</dbReference>
<dbReference type="AlphaFoldDB" id="A0A8H3GIQ4"/>
<sequence length="412" mass="46868">MIDEQKLLYPVLVVSSLALVRHYWLRSHGRRLRHPPSPRSLPFIGNLFSAPPGLDYLAYMKLGKQLNSDIIYMDMMGQPFIILNSAQIASDLLEKRSAIYSDRSCAPMVKSPTLLDWSSFPTVLPCSDAWRRQRRRMGNWLNIRAVRQFDGLQQNVVRRLLGRLLDVSEARKPFEKMKHQFSFAMAFATFKLAYGYKLKSDEDPFFLDAVQATNNLFSAMVRSNFLVNAFPVLDYLPIWFPCASWKRTAQKWREHKNRAVNAPYEWAKNQVASGEFEPSVLSALLQTHAMAPSPSTEDQDKELKELAYMLFVGGTDTSATSLVNFVAAMVVNPEVQTKAQAEVDSVLSDGIRLPTMADEAQMPYVRNLIKEVLRWHPVTPTGGEPHVCYQDDVYEGYDIQKGTIVMGNVWCS</sequence>
<dbReference type="InterPro" id="IPR001128">
    <property type="entry name" value="Cyt_P450"/>
</dbReference>